<gene>
    <name evidence="2" type="ORF">SAMN04488556_0080</name>
</gene>
<dbReference type="Proteomes" id="UP000199199">
    <property type="component" value="Unassembled WGS sequence"/>
</dbReference>
<dbReference type="EMBL" id="FOZS01000011">
    <property type="protein sequence ID" value="SFT09134.1"/>
    <property type="molecule type" value="Genomic_DNA"/>
</dbReference>
<dbReference type="InterPro" id="IPR058308">
    <property type="entry name" value="DUF7995"/>
</dbReference>
<feature type="domain" description="DUF7995" evidence="1">
    <location>
        <begin position="96"/>
        <end position="176"/>
    </location>
</feature>
<dbReference type="RefSeq" id="WP_092907855.1">
    <property type="nucleotide sequence ID" value="NZ_FOZS01000011.1"/>
</dbReference>
<evidence type="ECO:0000259" key="1">
    <source>
        <dbReference type="Pfam" id="PF25958"/>
    </source>
</evidence>
<dbReference type="AlphaFoldDB" id="A0A1I6V694"/>
<proteinExistence type="predicted"/>
<reference evidence="3" key="1">
    <citation type="submission" date="2016-10" db="EMBL/GenBank/DDBJ databases">
        <authorList>
            <person name="Varghese N."/>
            <person name="Submissions S."/>
        </authorList>
    </citation>
    <scope>NUCLEOTIDE SEQUENCE [LARGE SCALE GENOMIC DNA]</scope>
    <source>
        <strain evidence="3">DSM 22427</strain>
    </source>
</reference>
<organism evidence="2 3">
    <name type="scientific">Halostagnicola kamekurae</name>
    <dbReference type="NCBI Taxonomy" id="619731"/>
    <lineage>
        <taxon>Archaea</taxon>
        <taxon>Methanobacteriati</taxon>
        <taxon>Methanobacteriota</taxon>
        <taxon>Stenosarchaea group</taxon>
        <taxon>Halobacteria</taxon>
        <taxon>Halobacteriales</taxon>
        <taxon>Natrialbaceae</taxon>
        <taxon>Halostagnicola</taxon>
    </lineage>
</organism>
<evidence type="ECO:0000313" key="3">
    <source>
        <dbReference type="Proteomes" id="UP000199199"/>
    </source>
</evidence>
<protein>
    <recommendedName>
        <fullName evidence="1">DUF7995 domain-containing protein</fullName>
    </recommendedName>
</protein>
<name>A0A1I6V694_9EURY</name>
<keyword evidence="3" id="KW-1185">Reference proteome</keyword>
<sequence length="294" mass="32548">MTDHYTDYEALRPLGEATYVPDERLSSRRDEGTRCQRVDGVDTDGYPDTTAATTSECSCGTSIPPGQSKCRFCLTNHLEATSDDQNTVDVESDLLHMIFALVEASTFYGAVAKGSAAATLLANANSDPAIDECQMIYDLETAPATQLADQWSSLPSAIQVTSESGTQLLSTARERTVWGASHHGDEHATYFYDESGSPIWTDDDLVTILEDANDDVWLVPAMALRRSDSESSTSDNRCERPNRTHLECRACSCETQHRFLKFEEVLDDEWDGQSFWECQRCKAPRYGPEPGGSR</sequence>
<accession>A0A1I6V694</accession>
<dbReference type="Pfam" id="PF25958">
    <property type="entry name" value="DUF7995"/>
    <property type="match status" value="1"/>
</dbReference>
<evidence type="ECO:0000313" key="2">
    <source>
        <dbReference type="EMBL" id="SFT09134.1"/>
    </source>
</evidence>
<dbReference type="OrthoDB" id="255391at2157"/>